<dbReference type="EMBL" id="JARGEI010000021">
    <property type="protein sequence ID" value="KAJ8712383.1"/>
    <property type="molecule type" value="Genomic_DNA"/>
</dbReference>
<dbReference type="InterPro" id="IPR011583">
    <property type="entry name" value="Chitinase_II/V-like_cat"/>
</dbReference>
<evidence type="ECO:0000259" key="5">
    <source>
        <dbReference type="PROSITE" id="PS51910"/>
    </source>
</evidence>
<dbReference type="PROSITE" id="PS51910">
    <property type="entry name" value="GH18_2"/>
    <property type="match status" value="1"/>
</dbReference>
<comment type="similarity">
    <text evidence="1">Belongs to the glycosyl hydrolase 18 family.</text>
</comment>
<accession>A0AAD7YFE1</accession>
<keyword evidence="7" id="KW-1185">Reference proteome</keyword>
<sequence length="394" mass="45062">MKCIKTVLQIIFLLNVCLATLSPPSDKKGQKGVKPQEGPRKNNVLDRKLVNETPLVKDIIKYHATYHQDVITRNFKNAVLGYVTPWNNKGYDVAKTWAPKFNYVSPVWLQIKRQSPNIYIISGLHDVDHAWMKSVKAKGSATNLKLLPRILFENWQPSDLKAFFMEPTSHTEQKALIDEIKKACKQWKFDGVVLEVLSQIGKYVDKSVKFIQQFGLEMSDDDLSLILVYPPFRGYPTDEFFIQAFNDIYPYVEAVSVMTYDFSNPQKPGPNAPLYWVRLCVEKLIDSDENPSKRSKILLGLNFYGNSYTANGGGPIVGTEYIELLKNAKNNQALSYNNNTAENYVEIRTSQGTKKIFYPTLYSIQKRLELAKEYGTGVAIWELGQGLDYFYDLF</sequence>
<dbReference type="InterPro" id="IPR029070">
    <property type="entry name" value="Chitinase_insertion_sf"/>
</dbReference>
<organism evidence="6 7">
    <name type="scientific">Mythimna separata</name>
    <name type="common">Oriental armyworm</name>
    <name type="synonym">Pseudaletia separata</name>
    <dbReference type="NCBI Taxonomy" id="271217"/>
    <lineage>
        <taxon>Eukaryota</taxon>
        <taxon>Metazoa</taxon>
        <taxon>Ecdysozoa</taxon>
        <taxon>Arthropoda</taxon>
        <taxon>Hexapoda</taxon>
        <taxon>Insecta</taxon>
        <taxon>Pterygota</taxon>
        <taxon>Neoptera</taxon>
        <taxon>Endopterygota</taxon>
        <taxon>Lepidoptera</taxon>
        <taxon>Glossata</taxon>
        <taxon>Ditrysia</taxon>
        <taxon>Noctuoidea</taxon>
        <taxon>Noctuidae</taxon>
        <taxon>Noctuinae</taxon>
        <taxon>Hadenini</taxon>
        <taxon>Mythimna</taxon>
    </lineage>
</organism>
<proteinExistence type="inferred from homology"/>
<dbReference type="FunFam" id="3.20.20.80:FF:000028">
    <property type="entry name" value="Chitinase domain-containing protein 1"/>
    <property type="match status" value="1"/>
</dbReference>
<dbReference type="PANTHER" id="PTHR46066:SF2">
    <property type="entry name" value="CHITINASE DOMAIN-CONTAINING PROTEIN 1"/>
    <property type="match status" value="1"/>
</dbReference>
<keyword evidence="4" id="KW-0732">Signal</keyword>
<feature type="region of interest" description="Disordered" evidence="3">
    <location>
        <begin position="24"/>
        <end position="43"/>
    </location>
</feature>
<evidence type="ECO:0000313" key="7">
    <source>
        <dbReference type="Proteomes" id="UP001231518"/>
    </source>
</evidence>
<feature type="chain" id="PRO_5042069170" description="Chitinase domain-containing protein 1" evidence="4">
    <location>
        <begin position="20"/>
        <end position="394"/>
    </location>
</feature>
<reference evidence="6" key="1">
    <citation type="submission" date="2023-03" db="EMBL/GenBank/DDBJ databases">
        <title>Chromosome-level genomes of two armyworms, Mythimna separata and Mythimna loreyi, provide insights into the biosynthesis and reception of sex pheromones.</title>
        <authorList>
            <person name="Zhao H."/>
        </authorList>
    </citation>
    <scope>NUCLEOTIDE SEQUENCE</scope>
    <source>
        <strain evidence="6">BeijingLab</strain>
        <tissue evidence="6">Pupa</tissue>
    </source>
</reference>
<protein>
    <recommendedName>
        <fullName evidence="2">Chitinase domain-containing protein 1</fullName>
    </recommendedName>
</protein>
<dbReference type="InterPro" id="IPR017853">
    <property type="entry name" value="GH"/>
</dbReference>
<dbReference type="Gene3D" id="3.10.50.10">
    <property type="match status" value="1"/>
</dbReference>
<dbReference type="InterPro" id="IPR001223">
    <property type="entry name" value="Glyco_hydro18_cat"/>
</dbReference>
<feature type="signal peptide" evidence="4">
    <location>
        <begin position="1"/>
        <end position="19"/>
    </location>
</feature>
<evidence type="ECO:0000256" key="2">
    <source>
        <dbReference type="ARBA" id="ARBA00040976"/>
    </source>
</evidence>
<dbReference type="SUPFAM" id="SSF51445">
    <property type="entry name" value="(Trans)glycosidases"/>
    <property type="match status" value="1"/>
</dbReference>
<dbReference type="SMART" id="SM00636">
    <property type="entry name" value="Glyco_18"/>
    <property type="match status" value="1"/>
</dbReference>
<gene>
    <name evidence="6" type="ORF">PYW07_005225</name>
</gene>
<dbReference type="GO" id="GO:0008061">
    <property type="term" value="F:chitin binding"/>
    <property type="evidence" value="ECO:0007669"/>
    <property type="project" value="InterPro"/>
</dbReference>
<dbReference type="GO" id="GO:0012505">
    <property type="term" value="C:endomembrane system"/>
    <property type="evidence" value="ECO:0007669"/>
    <property type="project" value="TreeGrafter"/>
</dbReference>
<evidence type="ECO:0000256" key="1">
    <source>
        <dbReference type="ARBA" id="ARBA00009336"/>
    </source>
</evidence>
<evidence type="ECO:0000256" key="3">
    <source>
        <dbReference type="SAM" id="MobiDB-lite"/>
    </source>
</evidence>
<dbReference type="GO" id="GO:0070492">
    <property type="term" value="F:oligosaccharide binding"/>
    <property type="evidence" value="ECO:0007669"/>
    <property type="project" value="TreeGrafter"/>
</dbReference>
<dbReference type="AlphaFoldDB" id="A0AAD7YFE1"/>
<dbReference type="Proteomes" id="UP001231518">
    <property type="component" value="Chromosome 17"/>
</dbReference>
<dbReference type="Gene3D" id="3.20.20.80">
    <property type="entry name" value="Glycosidases"/>
    <property type="match status" value="1"/>
</dbReference>
<name>A0AAD7YFE1_MYTSE</name>
<dbReference type="GO" id="GO:0005975">
    <property type="term" value="P:carbohydrate metabolic process"/>
    <property type="evidence" value="ECO:0007669"/>
    <property type="project" value="InterPro"/>
</dbReference>
<feature type="domain" description="GH18" evidence="5">
    <location>
        <begin position="77"/>
        <end position="394"/>
    </location>
</feature>
<comment type="caution">
    <text evidence="6">The sequence shown here is derived from an EMBL/GenBank/DDBJ whole genome shotgun (WGS) entry which is preliminary data.</text>
</comment>
<dbReference type="Pfam" id="PF00704">
    <property type="entry name" value="Glyco_hydro_18"/>
    <property type="match status" value="1"/>
</dbReference>
<evidence type="ECO:0000256" key="4">
    <source>
        <dbReference type="SAM" id="SignalP"/>
    </source>
</evidence>
<dbReference type="CDD" id="cd02876">
    <property type="entry name" value="GH18_SI-CLP"/>
    <property type="match status" value="1"/>
</dbReference>
<dbReference type="PANTHER" id="PTHR46066">
    <property type="entry name" value="CHITINASE DOMAIN-CONTAINING PROTEIN 1 FAMILY MEMBER"/>
    <property type="match status" value="1"/>
</dbReference>
<evidence type="ECO:0000313" key="6">
    <source>
        <dbReference type="EMBL" id="KAJ8712383.1"/>
    </source>
</evidence>